<evidence type="ECO:0000313" key="2">
    <source>
        <dbReference type="Proteomes" id="UP000531561"/>
    </source>
</evidence>
<dbReference type="RefSeq" id="XP_037198673.1">
    <property type="nucleotide sequence ID" value="XM_037337307.1"/>
</dbReference>
<evidence type="ECO:0000313" key="1">
    <source>
        <dbReference type="EMBL" id="KAF5879729.1"/>
    </source>
</evidence>
<dbReference type="OrthoDB" id="10466253at2759"/>
<comment type="caution">
    <text evidence="1">The sequence shown here is derived from an EMBL/GenBank/DDBJ whole genome shotgun (WGS) entry which is preliminary data.</text>
</comment>
<sequence>MTAQPFFTSTMRHTLQAVLSRRTSIFPQSYCLSHFHCFCRRLNKRFSSVPQQSSSQKRTAELIKEVIRAESASSCPVNYTGSVAYRTCYDACDSTR</sequence>
<dbReference type="EMBL" id="JABFCT010000001">
    <property type="protein sequence ID" value="KAF5879729.1"/>
    <property type="molecule type" value="Genomic_DNA"/>
</dbReference>
<protein>
    <submittedName>
        <fullName evidence="1">Uncharacterized protein</fullName>
    </submittedName>
</protein>
<reference evidence="1 2" key="1">
    <citation type="journal article" date="2020" name="Phytopathology">
        <title>A high-quality genome resource of Botrytis fragariae, a new and rapidly spreading fungal pathogen causing strawberry gray mold in the U.S.A.</title>
        <authorList>
            <person name="Wu Y."/>
            <person name="Saski C.A."/>
            <person name="Schnabel G."/>
            <person name="Xiao S."/>
            <person name="Hu M."/>
        </authorList>
    </citation>
    <scope>NUCLEOTIDE SEQUENCE [LARGE SCALE GENOMIC DNA]</scope>
    <source>
        <strain evidence="1 2">BVB16</strain>
    </source>
</reference>
<organism evidence="1 2">
    <name type="scientific">Botrytis fragariae</name>
    <dbReference type="NCBI Taxonomy" id="1964551"/>
    <lineage>
        <taxon>Eukaryota</taxon>
        <taxon>Fungi</taxon>
        <taxon>Dikarya</taxon>
        <taxon>Ascomycota</taxon>
        <taxon>Pezizomycotina</taxon>
        <taxon>Leotiomycetes</taxon>
        <taxon>Helotiales</taxon>
        <taxon>Sclerotiniaceae</taxon>
        <taxon>Botrytis</taxon>
    </lineage>
</organism>
<name>A0A8H6B5D0_9HELO</name>
<gene>
    <name evidence="1" type="ORF">Bfra_006936</name>
</gene>
<keyword evidence="2" id="KW-1185">Reference proteome</keyword>
<dbReference type="GeneID" id="59260999"/>
<accession>A0A8H6B5D0</accession>
<dbReference type="Proteomes" id="UP000531561">
    <property type="component" value="Unassembled WGS sequence"/>
</dbReference>
<dbReference type="AlphaFoldDB" id="A0A8H6B5D0"/>
<proteinExistence type="predicted"/>